<dbReference type="STRING" id="926559.JoomaDRAFT_0331"/>
<dbReference type="SUPFAM" id="SSF55874">
    <property type="entry name" value="ATPase domain of HSP90 chaperone/DNA topoisomerase II/histidine kinase"/>
    <property type="match status" value="1"/>
</dbReference>
<dbReference type="AlphaFoldDB" id="I3C195"/>
<keyword evidence="3" id="KW-0808">Transferase</keyword>
<name>I3C195_9FLAO</name>
<dbReference type="PROSITE" id="PS50109">
    <property type="entry name" value="HIS_KIN"/>
    <property type="match status" value="1"/>
</dbReference>
<evidence type="ECO:0000313" key="8">
    <source>
        <dbReference type="EMBL" id="EIJ37388.1"/>
    </source>
</evidence>
<dbReference type="InterPro" id="IPR050482">
    <property type="entry name" value="Sensor_HK_TwoCompSys"/>
</dbReference>
<evidence type="ECO:0000259" key="7">
    <source>
        <dbReference type="PROSITE" id="PS50109"/>
    </source>
</evidence>
<keyword evidence="4 8" id="KW-0418">Kinase</keyword>
<proteinExistence type="predicted"/>
<dbReference type="InterPro" id="IPR036890">
    <property type="entry name" value="HATPase_C_sf"/>
</dbReference>
<dbReference type="EC" id="2.7.13.3" evidence="2"/>
<dbReference type="GO" id="GO:0000160">
    <property type="term" value="P:phosphorelay signal transduction system"/>
    <property type="evidence" value="ECO:0007669"/>
    <property type="project" value="UniProtKB-KW"/>
</dbReference>
<accession>I3C195</accession>
<dbReference type="GO" id="GO:0004673">
    <property type="term" value="F:protein histidine kinase activity"/>
    <property type="evidence" value="ECO:0007669"/>
    <property type="project" value="UniProtKB-EC"/>
</dbReference>
<sequence>MQREEQAILIAVFILFFLSIILIVLFVVFQKRKNVLLLDKKESAKRFKQEIAKTQIEIREETFRNISWELHDNIGQLITLAKIQLQTDTNKEDIMEVLNKGLKELRALSKSINPDVLNSITLIAAIKQELERLNKLQYLRATLTVEGKEFNVNNDAQIILFRIIQEFLSNTIKHAKATELNISLKFEGNTLRLFAKDNGKGIPKDRERFDGMGLKNIVKRAQLINAEVLIDSEENKGTQLSILYRNP</sequence>
<evidence type="ECO:0000256" key="4">
    <source>
        <dbReference type="ARBA" id="ARBA00022777"/>
    </source>
</evidence>
<keyword evidence="6" id="KW-0472">Membrane</keyword>
<evidence type="ECO:0000256" key="5">
    <source>
        <dbReference type="ARBA" id="ARBA00023012"/>
    </source>
</evidence>
<dbReference type="CDD" id="cd16917">
    <property type="entry name" value="HATPase_UhpB-NarQ-NarX-like"/>
    <property type="match status" value="1"/>
</dbReference>
<keyword evidence="6" id="KW-0812">Transmembrane</keyword>
<keyword evidence="9" id="KW-1185">Reference proteome</keyword>
<dbReference type="OrthoDB" id="9760839at2"/>
<keyword evidence="5" id="KW-0902">Two-component regulatory system</keyword>
<protein>
    <recommendedName>
        <fullName evidence="2">histidine kinase</fullName>
        <ecNumber evidence="2">2.7.13.3</ecNumber>
    </recommendedName>
</protein>
<feature type="domain" description="Histidine kinase" evidence="7">
    <location>
        <begin position="65"/>
        <end position="247"/>
    </location>
</feature>
<evidence type="ECO:0000313" key="9">
    <source>
        <dbReference type="Proteomes" id="UP000004690"/>
    </source>
</evidence>
<evidence type="ECO:0000256" key="2">
    <source>
        <dbReference type="ARBA" id="ARBA00012438"/>
    </source>
</evidence>
<evidence type="ECO:0000256" key="3">
    <source>
        <dbReference type="ARBA" id="ARBA00022679"/>
    </source>
</evidence>
<dbReference type="eggNOG" id="COG4585">
    <property type="taxonomic scope" value="Bacteria"/>
</dbReference>
<dbReference type="RefSeq" id="WP_008616261.1">
    <property type="nucleotide sequence ID" value="NZ_JH651380.1"/>
</dbReference>
<dbReference type="HOGENOM" id="CLU_000445_20_6_10"/>
<evidence type="ECO:0000256" key="1">
    <source>
        <dbReference type="ARBA" id="ARBA00000085"/>
    </source>
</evidence>
<dbReference type="PANTHER" id="PTHR24421:SF10">
    <property type="entry name" value="NITRATE_NITRITE SENSOR PROTEIN NARQ"/>
    <property type="match status" value="1"/>
</dbReference>
<feature type="transmembrane region" description="Helical" evidence="6">
    <location>
        <begin position="6"/>
        <end position="29"/>
    </location>
</feature>
<dbReference type="InterPro" id="IPR003594">
    <property type="entry name" value="HATPase_dom"/>
</dbReference>
<dbReference type="Pfam" id="PF02518">
    <property type="entry name" value="HATPase_c"/>
    <property type="match status" value="1"/>
</dbReference>
<dbReference type="InterPro" id="IPR005467">
    <property type="entry name" value="His_kinase_dom"/>
</dbReference>
<evidence type="ECO:0000256" key="6">
    <source>
        <dbReference type="SAM" id="Phobius"/>
    </source>
</evidence>
<dbReference type="Proteomes" id="UP000004690">
    <property type="component" value="Unassembled WGS sequence"/>
</dbReference>
<dbReference type="PANTHER" id="PTHR24421">
    <property type="entry name" value="NITRATE/NITRITE SENSOR PROTEIN NARX-RELATED"/>
    <property type="match status" value="1"/>
</dbReference>
<dbReference type="Gene3D" id="3.30.565.10">
    <property type="entry name" value="Histidine kinase-like ATPase, C-terminal domain"/>
    <property type="match status" value="1"/>
</dbReference>
<organism evidence="8 9">
    <name type="scientific">Galbibacter orientalis DSM 19592</name>
    <dbReference type="NCBI Taxonomy" id="926559"/>
    <lineage>
        <taxon>Bacteria</taxon>
        <taxon>Pseudomonadati</taxon>
        <taxon>Bacteroidota</taxon>
        <taxon>Flavobacteriia</taxon>
        <taxon>Flavobacteriales</taxon>
        <taxon>Flavobacteriaceae</taxon>
        <taxon>Galbibacter</taxon>
    </lineage>
</organism>
<comment type="catalytic activity">
    <reaction evidence="1">
        <text>ATP + protein L-histidine = ADP + protein N-phospho-L-histidine.</text>
        <dbReference type="EC" id="2.7.13.3"/>
    </reaction>
</comment>
<gene>
    <name evidence="8" type="ORF">JoomaDRAFT_0331</name>
</gene>
<reference evidence="8 9" key="1">
    <citation type="submission" date="2012-02" db="EMBL/GenBank/DDBJ databases">
        <title>Improved High-Quality Draft genome of Joostella marina DSM 19592.</title>
        <authorList>
            <consortium name="US DOE Joint Genome Institute (JGI-PGF)"/>
            <person name="Lucas S."/>
            <person name="Copeland A."/>
            <person name="Lapidus A."/>
            <person name="Bruce D."/>
            <person name="Goodwin L."/>
            <person name="Pitluck S."/>
            <person name="Peters L."/>
            <person name="Chertkov O."/>
            <person name="Ovchinnikova G."/>
            <person name="Kyrpides N."/>
            <person name="Mavromatis K."/>
            <person name="Detter J.C."/>
            <person name="Han C."/>
            <person name="Land M."/>
            <person name="Hauser L."/>
            <person name="Markowitz V."/>
            <person name="Cheng J.-F."/>
            <person name="Hugenholtz P."/>
            <person name="Woyke T."/>
            <person name="Wu D."/>
            <person name="Tindall B."/>
            <person name="Brambilla E."/>
            <person name="Klenk H.-P."/>
            <person name="Eisen J.A."/>
        </authorList>
    </citation>
    <scope>NUCLEOTIDE SEQUENCE [LARGE SCALE GENOMIC DNA]</scope>
    <source>
        <strain evidence="8 9">DSM 19592</strain>
    </source>
</reference>
<keyword evidence="6" id="KW-1133">Transmembrane helix</keyword>
<dbReference type="EMBL" id="JH651380">
    <property type="protein sequence ID" value="EIJ37388.1"/>
    <property type="molecule type" value="Genomic_DNA"/>
</dbReference>